<dbReference type="GO" id="GO:0005096">
    <property type="term" value="F:GTPase activator activity"/>
    <property type="evidence" value="ECO:0007669"/>
    <property type="project" value="UniProtKB-KW"/>
</dbReference>
<keyword evidence="1" id="KW-0343">GTPase activation</keyword>
<feature type="region of interest" description="Disordered" evidence="2">
    <location>
        <begin position="453"/>
        <end position="481"/>
    </location>
</feature>
<protein>
    <submittedName>
        <fullName evidence="4">Rho GTPase-activating protein 19</fullName>
    </submittedName>
</protein>
<feature type="compositionally biased region" description="Basic and acidic residues" evidence="2">
    <location>
        <begin position="318"/>
        <end position="327"/>
    </location>
</feature>
<feature type="region of interest" description="Disordered" evidence="2">
    <location>
        <begin position="304"/>
        <end position="343"/>
    </location>
</feature>
<dbReference type="InterPro" id="IPR008936">
    <property type="entry name" value="Rho_GTPase_activation_prot"/>
</dbReference>
<dbReference type="GO" id="GO:0051056">
    <property type="term" value="P:regulation of small GTPase mediated signal transduction"/>
    <property type="evidence" value="ECO:0007669"/>
    <property type="project" value="TreeGrafter"/>
</dbReference>
<evidence type="ECO:0000256" key="2">
    <source>
        <dbReference type="SAM" id="MobiDB-lite"/>
    </source>
</evidence>
<proteinExistence type="predicted"/>
<dbReference type="InterPro" id="IPR000198">
    <property type="entry name" value="RhoGAP_dom"/>
</dbReference>
<keyword evidence="5" id="KW-1185">Reference proteome</keyword>
<name>A0A9Q0YP26_HOLLE</name>
<comment type="caution">
    <text evidence="4">The sequence shown here is derived from an EMBL/GenBank/DDBJ whole genome shotgun (WGS) entry which is preliminary data.</text>
</comment>
<accession>A0A9Q0YP26</accession>
<evidence type="ECO:0000259" key="3">
    <source>
        <dbReference type="PROSITE" id="PS50238"/>
    </source>
</evidence>
<feature type="region of interest" description="Disordered" evidence="2">
    <location>
        <begin position="493"/>
        <end position="586"/>
    </location>
</feature>
<dbReference type="PANTHER" id="PTHR14963">
    <property type="entry name" value="RHO GTPASE ACTIVATING PROTEIN 18,19-RELATED"/>
    <property type="match status" value="1"/>
</dbReference>
<dbReference type="AlphaFoldDB" id="A0A9Q0YP26"/>
<feature type="domain" description="Rho-GAP" evidence="3">
    <location>
        <begin position="81"/>
        <end position="284"/>
    </location>
</feature>
<dbReference type="PANTHER" id="PTHR14963:SF7">
    <property type="entry name" value="RHO GTPASE-ACTIVATING PROTEIN 19"/>
    <property type="match status" value="1"/>
</dbReference>
<dbReference type="EMBL" id="JAIZAY010000017">
    <property type="protein sequence ID" value="KAJ8025960.1"/>
    <property type="molecule type" value="Genomic_DNA"/>
</dbReference>
<organism evidence="4 5">
    <name type="scientific">Holothuria leucospilota</name>
    <name type="common">Black long sea cucumber</name>
    <name type="synonym">Mertensiothuria leucospilota</name>
    <dbReference type="NCBI Taxonomy" id="206669"/>
    <lineage>
        <taxon>Eukaryota</taxon>
        <taxon>Metazoa</taxon>
        <taxon>Echinodermata</taxon>
        <taxon>Eleutherozoa</taxon>
        <taxon>Echinozoa</taxon>
        <taxon>Holothuroidea</taxon>
        <taxon>Aspidochirotacea</taxon>
        <taxon>Aspidochirotida</taxon>
        <taxon>Holothuriidae</taxon>
        <taxon>Holothuria</taxon>
    </lineage>
</organism>
<evidence type="ECO:0000313" key="5">
    <source>
        <dbReference type="Proteomes" id="UP001152320"/>
    </source>
</evidence>
<evidence type="ECO:0000313" key="4">
    <source>
        <dbReference type="EMBL" id="KAJ8025960.1"/>
    </source>
</evidence>
<dbReference type="OrthoDB" id="10061772at2759"/>
<feature type="compositionally biased region" description="Low complexity" evidence="2">
    <location>
        <begin position="494"/>
        <end position="509"/>
    </location>
</feature>
<gene>
    <name evidence="4" type="ORF">HOLleu_33673</name>
</gene>
<dbReference type="PROSITE" id="PS50238">
    <property type="entry name" value="RHOGAP"/>
    <property type="match status" value="1"/>
</dbReference>
<dbReference type="SMART" id="SM00324">
    <property type="entry name" value="RhoGAP"/>
    <property type="match status" value="1"/>
</dbReference>
<dbReference type="GO" id="GO:0005737">
    <property type="term" value="C:cytoplasm"/>
    <property type="evidence" value="ECO:0007669"/>
    <property type="project" value="TreeGrafter"/>
</dbReference>
<sequence>MSSELLCNPLLYLEIMKRKHPEIFAEWCCNELSHVLDFSGPENLGQVLMGNIDLRHGKPITKKFSKRRKNNDETVSGIFGSPLNDAGFCYARQLIEHLKKAVNHEGIFRIPGNSGRQQRLKDRIDTKAIIDLDNSEFTTNDIACVLKTFLGDLPEPLLTDRQYHAFIEASGLTHQIDAANDMSPGARKKLKVLRRANHIKALRYLAFLLPPLNLKLLKELMELLNDVADNHETNKMSVHNLGVIFAPHVVWPRYLTTEDLKDQSLVRKINYGMEFMIRHFNQIFIAPSSLLKKCEMYVKMGGLVPEESPHRRPQRPLRPADDSDCSRVSRPQRASVKVPGQRNHTEAALAQLYADVRAMPEGPKKRKLMKQFAESSFLPGTPTQVQDDLARLSSKPRRQRSKSVGEAILKQVSTPFHHKKRRVAPPPPDDGGQAKQNFQVEKNLCRELMSQLVGGPKPRKSVNQENQQPRSNSQDSPSTACNNAINQLYKVQVPSPISSSPGPRGSPLRISKKGKSYGKRPVPVPRHTSSPIEGHSVKRDNDGYPVPSPRKTPLVDKNRPSPQPRPRRAWSQETPPMKLQCHQTHV</sequence>
<dbReference type="GO" id="GO:0007165">
    <property type="term" value="P:signal transduction"/>
    <property type="evidence" value="ECO:0007669"/>
    <property type="project" value="InterPro"/>
</dbReference>
<evidence type="ECO:0000256" key="1">
    <source>
        <dbReference type="ARBA" id="ARBA00022468"/>
    </source>
</evidence>
<feature type="compositionally biased region" description="Polar residues" evidence="2">
    <location>
        <begin position="461"/>
        <end position="481"/>
    </location>
</feature>
<dbReference type="Gene3D" id="1.10.555.10">
    <property type="entry name" value="Rho GTPase activation protein"/>
    <property type="match status" value="1"/>
</dbReference>
<feature type="region of interest" description="Disordered" evidence="2">
    <location>
        <begin position="378"/>
        <end position="435"/>
    </location>
</feature>
<dbReference type="SUPFAM" id="SSF48350">
    <property type="entry name" value="GTPase activation domain, GAP"/>
    <property type="match status" value="1"/>
</dbReference>
<dbReference type="Pfam" id="PF00620">
    <property type="entry name" value="RhoGAP"/>
    <property type="match status" value="1"/>
</dbReference>
<reference evidence="4" key="1">
    <citation type="submission" date="2021-10" db="EMBL/GenBank/DDBJ databases">
        <title>Tropical sea cucumber genome reveals ecological adaptation and Cuvierian tubules defense mechanism.</title>
        <authorList>
            <person name="Chen T."/>
        </authorList>
    </citation>
    <scope>NUCLEOTIDE SEQUENCE</scope>
    <source>
        <strain evidence="4">Nanhai2018</strain>
        <tissue evidence="4">Muscle</tissue>
    </source>
</reference>
<dbReference type="Proteomes" id="UP001152320">
    <property type="component" value="Chromosome 17"/>
</dbReference>